<dbReference type="AlphaFoldDB" id="A0A3N4KKY0"/>
<dbReference type="InterPro" id="IPR011009">
    <property type="entry name" value="Kinase-like_dom_sf"/>
</dbReference>
<proteinExistence type="predicted"/>
<keyword evidence="2" id="KW-0418">Kinase</keyword>
<dbReference type="PANTHER" id="PTHR44167">
    <property type="entry name" value="OVARIAN-SPECIFIC SERINE/THREONINE-PROTEIN KINASE LOK-RELATED"/>
    <property type="match status" value="1"/>
</dbReference>
<evidence type="ECO:0000313" key="3">
    <source>
        <dbReference type="Proteomes" id="UP000277580"/>
    </source>
</evidence>
<sequence length="174" mass="19057">LAMEYVGCGDLSQYIADREKAIAGAKTITRQILEGLSILHGEGICHRDLKPQNILVASRIPLRIKIADFGTSKRAENTVLRTKLGTPAYSAPELMGSSMTEFTNALDIWSLGILVHEVLTSKRPFFDQAAFGDDSEDISGLAPEAIRFVRGLLAARPEDRPTASAALRDVWLYI</sequence>
<dbReference type="PANTHER" id="PTHR44167:SF29">
    <property type="entry name" value="SERINE_THREONINE PROTEIN KINASE-43"/>
    <property type="match status" value="1"/>
</dbReference>
<dbReference type="Proteomes" id="UP000277580">
    <property type="component" value="Unassembled WGS sequence"/>
</dbReference>
<evidence type="ECO:0000313" key="2">
    <source>
        <dbReference type="EMBL" id="RPB10078.1"/>
    </source>
</evidence>
<dbReference type="Pfam" id="PF00069">
    <property type="entry name" value="Pkinase"/>
    <property type="match status" value="1"/>
</dbReference>
<dbReference type="OrthoDB" id="10252171at2759"/>
<dbReference type="SMART" id="SM00220">
    <property type="entry name" value="S_TKc"/>
    <property type="match status" value="1"/>
</dbReference>
<dbReference type="EMBL" id="ML119146">
    <property type="protein sequence ID" value="RPB10078.1"/>
    <property type="molecule type" value="Genomic_DNA"/>
</dbReference>
<dbReference type="PROSITE" id="PS50011">
    <property type="entry name" value="PROTEIN_KINASE_DOM"/>
    <property type="match status" value="1"/>
</dbReference>
<dbReference type="GO" id="GO:0005524">
    <property type="term" value="F:ATP binding"/>
    <property type="evidence" value="ECO:0007669"/>
    <property type="project" value="InterPro"/>
</dbReference>
<organism evidence="2 3">
    <name type="scientific">Morchella conica CCBAS932</name>
    <dbReference type="NCBI Taxonomy" id="1392247"/>
    <lineage>
        <taxon>Eukaryota</taxon>
        <taxon>Fungi</taxon>
        <taxon>Dikarya</taxon>
        <taxon>Ascomycota</taxon>
        <taxon>Pezizomycotina</taxon>
        <taxon>Pezizomycetes</taxon>
        <taxon>Pezizales</taxon>
        <taxon>Morchellaceae</taxon>
        <taxon>Morchella</taxon>
    </lineage>
</organism>
<accession>A0A3N4KKY0</accession>
<name>A0A3N4KKY0_9PEZI</name>
<protein>
    <submittedName>
        <fullName evidence="2">Kinase-like protein</fullName>
    </submittedName>
</protein>
<dbReference type="Gene3D" id="1.10.510.10">
    <property type="entry name" value="Transferase(Phosphotransferase) domain 1"/>
    <property type="match status" value="1"/>
</dbReference>
<feature type="non-terminal residue" evidence="2">
    <location>
        <position position="1"/>
    </location>
</feature>
<dbReference type="SUPFAM" id="SSF56112">
    <property type="entry name" value="Protein kinase-like (PK-like)"/>
    <property type="match status" value="1"/>
</dbReference>
<dbReference type="InterPro" id="IPR000719">
    <property type="entry name" value="Prot_kinase_dom"/>
</dbReference>
<feature type="domain" description="Protein kinase" evidence="1">
    <location>
        <begin position="1"/>
        <end position="172"/>
    </location>
</feature>
<dbReference type="STRING" id="1392247.A0A3N4KKY0"/>
<reference evidence="2 3" key="1">
    <citation type="journal article" date="2018" name="Nat. Ecol. Evol.">
        <title>Pezizomycetes genomes reveal the molecular basis of ectomycorrhizal truffle lifestyle.</title>
        <authorList>
            <person name="Murat C."/>
            <person name="Payen T."/>
            <person name="Noel B."/>
            <person name="Kuo A."/>
            <person name="Morin E."/>
            <person name="Chen J."/>
            <person name="Kohler A."/>
            <person name="Krizsan K."/>
            <person name="Balestrini R."/>
            <person name="Da Silva C."/>
            <person name="Montanini B."/>
            <person name="Hainaut M."/>
            <person name="Levati E."/>
            <person name="Barry K.W."/>
            <person name="Belfiori B."/>
            <person name="Cichocki N."/>
            <person name="Clum A."/>
            <person name="Dockter R.B."/>
            <person name="Fauchery L."/>
            <person name="Guy J."/>
            <person name="Iotti M."/>
            <person name="Le Tacon F."/>
            <person name="Lindquist E.A."/>
            <person name="Lipzen A."/>
            <person name="Malagnac F."/>
            <person name="Mello A."/>
            <person name="Molinier V."/>
            <person name="Miyauchi S."/>
            <person name="Poulain J."/>
            <person name="Riccioni C."/>
            <person name="Rubini A."/>
            <person name="Sitrit Y."/>
            <person name="Splivallo R."/>
            <person name="Traeger S."/>
            <person name="Wang M."/>
            <person name="Zifcakova L."/>
            <person name="Wipf D."/>
            <person name="Zambonelli A."/>
            <person name="Paolocci F."/>
            <person name="Nowrousian M."/>
            <person name="Ottonello S."/>
            <person name="Baldrian P."/>
            <person name="Spatafora J.W."/>
            <person name="Henrissat B."/>
            <person name="Nagy L.G."/>
            <person name="Aury J.M."/>
            <person name="Wincker P."/>
            <person name="Grigoriev I.V."/>
            <person name="Bonfante P."/>
            <person name="Martin F.M."/>
        </authorList>
    </citation>
    <scope>NUCLEOTIDE SEQUENCE [LARGE SCALE GENOMIC DNA]</scope>
    <source>
        <strain evidence="2 3">CCBAS932</strain>
    </source>
</reference>
<feature type="non-terminal residue" evidence="2">
    <location>
        <position position="174"/>
    </location>
</feature>
<dbReference type="GO" id="GO:0004674">
    <property type="term" value="F:protein serine/threonine kinase activity"/>
    <property type="evidence" value="ECO:0007669"/>
    <property type="project" value="TreeGrafter"/>
</dbReference>
<gene>
    <name evidence="2" type="ORF">P167DRAFT_478497</name>
</gene>
<dbReference type="PROSITE" id="PS00108">
    <property type="entry name" value="PROTEIN_KINASE_ST"/>
    <property type="match status" value="1"/>
</dbReference>
<dbReference type="GO" id="GO:0005634">
    <property type="term" value="C:nucleus"/>
    <property type="evidence" value="ECO:0007669"/>
    <property type="project" value="TreeGrafter"/>
</dbReference>
<keyword evidence="3" id="KW-1185">Reference proteome</keyword>
<dbReference type="InParanoid" id="A0A3N4KKY0"/>
<dbReference type="GO" id="GO:0005737">
    <property type="term" value="C:cytoplasm"/>
    <property type="evidence" value="ECO:0007669"/>
    <property type="project" value="TreeGrafter"/>
</dbReference>
<dbReference type="GO" id="GO:0051598">
    <property type="term" value="P:meiotic recombination checkpoint signaling"/>
    <property type="evidence" value="ECO:0007669"/>
    <property type="project" value="TreeGrafter"/>
</dbReference>
<evidence type="ECO:0000259" key="1">
    <source>
        <dbReference type="PROSITE" id="PS50011"/>
    </source>
</evidence>
<keyword evidence="2" id="KW-0808">Transferase</keyword>
<dbReference type="InterPro" id="IPR008271">
    <property type="entry name" value="Ser/Thr_kinase_AS"/>
</dbReference>